<evidence type="ECO:0000256" key="4">
    <source>
        <dbReference type="ARBA" id="ARBA00022982"/>
    </source>
</evidence>
<protein>
    <submittedName>
        <fullName evidence="9">Cytochrome c oxidase accessory protein CcoG</fullName>
    </submittedName>
</protein>
<dbReference type="PANTHER" id="PTHR30176:SF3">
    <property type="entry name" value="FERREDOXIN-TYPE PROTEIN NAPH"/>
    <property type="match status" value="1"/>
</dbReference>
<evidence type="ECO:0000313" key="9">
    <source>
        <dbReference type="EMBL" id="MDG4945266.1"/>
    </source>
</evidence>
<keyword evidence="3" id="KW-0479">Metal-binding</keyword>
<dbReference type="Pfam" id="PF12801">
    <property type="entry name" value="Fer4_5"/>
    <property type="match status" value="1"/>
</dbReference>
<keyword evidence="6" id="KW-0411">Iron-sulfur</keyword>
<evidence type="ECO:0000256" key="3">
    <source>
        <dbReference type="ARBA" id="ARBA00022723"/>
    </source>
</evidence>
<evidence type="ECO:0000313" key="10">
    <source>
        <dbReference type="Proteomes" id="UP001152599"/>
    </source>
</evidence>
<accession>A0A9X4MZG1</accession>
<keyword evidence="1" id="KW-0813">Transport</keyword>
<dbReference type="SUPFAM" id="SSF54862">
    <property type="entry name" value="4Fe-4S ferredoxins"/>
    <property type="match status" value="1"/>
</dbReference>
<keyword evidence="5" id="KW-0408">Iron</keyword>
<evidence type="ECO:0000256" key="5">
    <source>
        <dbReference type="ARBA" id="ARBA00023004"/>
    </source>
</evidence>
<organism evidence="9 10">
    <name type="scientific">Profundicola chukchiensis</name>
    <dbReference type="NCBI Taxonomy" id="2961959"/>
    <lineage>
        <taxon>Bacteria</taxon>
        <taxon>Pseudomonadati</taxon>
        <taxon>Bacteroidota</taxon>
        <taxon>Flavobacteriia</taxon>
        <taxon>Flavobacteriales</taxon>
        <taxon>Weeksellaceae</taxon>
        <taxon>Profundicola</taxon>
    </lineage>
</organism>
<dbReference type="InterPro" id="IPR014116">
    <property type="entry name" value="Cyt_c_oxidase_cbb3_FixG"/>
</dbReference>
<name>A0A9X4MZG1_9FLAO</name>
<reference evidence="9" key="1">
    <citation type="submission" date="2022-07" db="EMBL/GenBank/DDBJ databases">
        <title>Description and genome-wide analysis of Profundicola chukchiensis gen. nov., sp. nov., marine bacteria isolated from bottom sediments of the Chukchi Sea.</title>
        <authorList>
            <person name="Romanenko L."/>
            <person name="Otstavnykh N."/>
            <person name="Kurilenko V."/>
            <person name="Eremeev V."/>
            <person name="Velansky P."/>
            <person name="Mikhailov V."/>
            <person name="Isaeva M."/>
        </authorList>
    </citation>
    <scope>NUCLEOTIDE SEQUENCE</scope>
    <source>
        <strain evidence="9">KMM 9713</strain>
    </source>
</reference>
<keyword evidence="4" id="KW-0249">Electron transport</keyword>
<keyword evidence="7" id="KW-0472">Membrane</keyword>
<feature type="transmembrane region" description="Helical" evidence="7">
    <location>
        <begin position="206"/>
        <end position="223"/>
    </location>
</feature>
<dbReference type="InterPro" id="IPR013783">
    <property type="entry name" value="Ig-like_fold"/>
</dbReference>
<dbReference type="PROSITE" id="PS00198">
    <property type="entry name" value="4FE4S_FER_1"/>
    <property type="match status" value="1"/>
</dbReference>
<evidence type="ECO:0000256" key="6">
    <source>
        <dbReference type="ARBA" id="ARBA00023014"/>
    </source>
</evidence>
<dbReference type="InterPro" id="IPR009051">
    <property type="entry name" value="Helical_ferredxn"/>
</dbReference>
<feature type="domain" description="4Fe-4S ferredoxin-type" evidence="8">
    <location>
        <begin position="270"/>
        <end position="298"/>
    </location>
</feature>
<dbReference type="Pfam" id="PF13746">
    <property type="entry name" value="Fer4_18"/>
    <property type="match status" value="1"/>
</dbReference>
<feature type="transmembrane region" description="Helical" evidence="7">
    <location>
        <begin position="167"/>
        <end position="186"/>
    </location>
</feature>
<keyword evidence="2" id="KW-0004">4Fe-4S</keyword>
<dbReference type="InterPro" id="IPR017900">
    <property type="entry name" value="4Fe4S_Fe_S_CS"/>
</dbReference>
<dbReference type="AlphaFoldDB" id="A0A9X4MZG1"/>
<evidence type="ECO:0000256" key="7">
    <source>
        <dbReference type="SAM" id="Phobius"/>
    </source>
</evidence>
<dbReference type="PANTHER" id="PTHR30176">
    <property type="entry name" value="FERREDOXIN-TYPE PROTEIN NAPH"/>
    <property type="match status" value="1"/>
</dbReference>
<feature type="transmembrane region" description="Helical" evidence="7">
    <location>
        <begin position="347"/>
        <end position="367"/>
    </location>
</feature>
<dbReference type="PROSITE" id="PS51379">
    <property type="entry name" value="4FE4S_FER_2"/>
    <property type="match status" value="1"/>
</dbReference>
<evidence type="ECO:0000256" key="2">
    <source>
        <dbReference type="ARBA" id="ARBA00022485"/>
    </source>
</evidence>
<dbReference type="Pfam" id="PF11614">
    <property type="entry name" value="FixG_C"/>
    <property type="match status" value="1"/>
</dbReference>
<dbReference type="InterPro" id="IPR032879">
    <property type="entry name" value="FixG_C"/>
</dbReference>
<dbReference type="GO" id="GO:0051539">
    <property type="term" value="F:4 iron, 4 sulfur cluster binding"/>
    <property type="evidence" value="ECO:0007669"/>
    <property type="project" value="UniProtKB-KW"/>
</dbReference>
<feature type="transmembrane region" description="Helical" evidence="7">
    <location>
        <begin position="93"/>
        <end position="114"/>
    </location>
</feature>
<feature type="transmembrane region" description="Helical" evidence="7">
    <location>
        <begin position="44"/>
        <end position="64"/>
    </location>
</feature>
<dbReference type="Proteomes" id="UP001152599">
    <property type="component" value="Unassembled WGS sequence"/>
</dbReference>
<keyword evidence="7" id="KW-0812">Transmembrane</keyword>
<comment type="caution">
    <text evidence="9">The sequence shown here is derived from an EMBL/GenBank/DDBJ whole genome shotgun (WGS) entry which is preliminary data.</text>
</comment>
<dbReference type="EMBL" id="JANCMU010000001">
    <property type="protein sequence ID" value="MDG4945266.1"/>
    <property type="molecule type" value="Genomic_DNA"/>
</dbReference>
<keyword evidence="10" id="KW-1185">Reference proteome</keyword>
<dbReference type="RefSeq" id="WP_304419936.1">
    <property type="nucleotide sequence ID" value="NZ_JANCMU010000001.1"/>
</dbReference>
<dbReference type="Gene3D" id="2.60.40.10">
    <property type="entry name" value="Immunoglobulins"/>
    <property type="match status" value="1"/>
</dbReference>
<evidence type="ECO:0000259" key="8">
    <source>
        <dbReference type="PROSITE" id="PS51379"/>
    </source>
</evidence>
<dbReference type="InterPro" id="IPR051684">
    <property type="entry name" value="Electron_Trans/Redox"/>
</dbReference>
<sequence length="482" mass="55431">MSENENKDKLLEEEINSFRNTIGTADRSGNRKWVFAKKPSGKYFNYRSIVAYLLLAFLIITPFIKIGGNPLFKFDVINREFYIFSYPFFTSDFAIFAIGMVTTMVFIILFTVVYGRIFCGWICPQTIFLEMVFRRIEFWIDGDRNKQMKLAKQEWDEEKIRKRLLKWTIYAIISFIIANILFAWIIGIDALKELVVEGPIEHLSTFVGLLIFTGLFYFVFTWFREQACVLVCPYGRFQGVLIDKKTIIVAYDYKRGERTEGRARFKRGQDREAEGVGDCIDCNNCVVVCPTGIDIRNGTQLECVNCTACIDACDEVMTKINLPTGLIRYASEENIAEGKEFKFTPRMIAYTAILVILMGVLTSFLFIRSDVNSKFLREPGTDFKVVNETIITNQFQFMLENKTKNIEQMHFVLKSHPNGIIELVGLPTPILIQSGQLIEGKAIISIPLEDISSYKEKIEIEVLNEDNKVIDKYTTSFAAPFK</sequence>
<dbReference type="InterPro" id="IPR017896">
    <property type="entry name" value="4Fe4S_Fe-S-bd"/>
</dbReference>
<proteinExistence type="predicted"/>
<dbReference type="Gene3D" id="1.10.1060.10">
    <property type="entry name" value="Alpha-helical ferredoxin"/>
    <property type="match status" value="1"/>
</dbReference>
<keyword evidence="7" id="KW-1133">Transmembrane helix</keyword>
<dbReference type="GO" id="GO:0046872">
    <property type="term" value="F:metal ion binding"/>
    <property type="evidence" value="ECO:0007669"/>
    <property type="project" value="UniProtKB-KW"/>
</dbReference>
<dbReference type="NCBIfam" id="TIGR02745">
    <property type="entry name" value="ccoG_rdxA_fixG"/>
    <property type="match status" value="1"/>
</dbReference>
<dbReference type="GO" id="GO:0005886">
    <property type="term" value="C:plasma membrane"/>
    <property type="evidence" value="ECO:0007669"/>
    <property type="project" value="TreeGrafter"/>
</dbReference>
<gene>
    <name evidence="9" type="primary">ccoG</name>
    <name evidence="9" type="ORF">NMK71_02470</name>
</gene>
<evidence type="ECO:0000256" key="1">
    <source>
        <dbReference type="ARBA" id="ARBA00022448"/>
    </source>
</evidence>